<dbReference type="AlphaFoldDB" id="A0A7H1NT02"/>
<dbReference type="InterPro" id="IPR006439">
    <property type="entry name" value="HAD-SF_hydro_IA"/>
</dbReference>
<comment type="pathway">
    <text evidence="2">Organic acid metabolism; glycolate biosynthesis; glycolate from 2-phosphoglycolate: step 1/1.</text>
</comment>
<keyword evidence="6" id="KW-1185">Reference proteome</keyword>
<evidence type="ECO:0000256" key="3">
    <source>
        <dbReference type="ARBA" id="ARBA00006171"/>
    </source>
</evidence>
<proteinExistence type="inferred from homology"/>
<dbReference type="RefSeq" id="WP_203413131.1">
    <property type="nucleotide sequence ID" value="NZ_CP060244.1"/>
</dbReference>
<gene>
    <name evidence="5" type="primary">gph_2</name>
    <name evidence="5" type="ORF">JGUZn3_16940</name>
</gene>
<dbReference type="InterPro" id="IPR023198">
    <property type="entry name" value="PGP-like_dom2"/>
</dbReference>
<dbReference type="SUPFAM" id="SSF56784">
    <property type="entry name" value="HAD-like"/>
    <property type="match status" value="1"/>
</dbReference>
<dbReference type="InterPro" id="IPR041492">
    <property type="entry name" value="HAD_2"/>
</dbReference>
<reference evidence="5 6" key="1">
    <citation type="submission" date="2020-08" db="EMBL/GenBank/DDBJ databases">
        <title>Complete genome sequence of Entomobacter blattae G55GP.</title>
        <authorList>
            <person name="Poehlein A."/>
            <person name="Guzman J."/>
            <person name="Daniel R."/>
            <person name="Vilcinskas A."/>
        </authorList>
    </citation>
    <scope>NUCLEOTIDE SEQUENCE [LARGE SCALE GENOMIC DNA]</scope>
    <source>
        <strain evidence="5 6">G55GP</strain>
    </source>
</reference>
<dbReference type="InterPro" id="IPR023214">
    <property type="entry name" value="HAD_sf"/>
</dbReference>
<dbReference type="PANTHER" id="PTHR43434:SF1">
    <property type="entry name" value="PHOSPHOGLYCOLATE PHOSPHATASE"/>
    <property type="match status" value="1"/>
</dbReference>
<dbReference type="GO" id="GO:0005829">
    <property type="term" value="C:cytosol"/>
    <property type="evidence" value="ECO:0007669"/>
    <property type="project" value="TreeGrafter"/>
</dbReference>
<dbReference type="EC" id="3.1.3.18" evidence="4"/>
<dbReference type="EMBL" id="CP060244">
    <property type="protein sequence ID" value="QNT78912.1"/>
    <property type="molecule type" value="Genomic_DNA"/>
</dbReference>
<comment type="catalytic activity">
    <reaction evidence="1">
        <text>2-phosphoglycolate + H2O = glycolate + phosphate</text>
        <dbReference type="Rhea" id="RHEA:14369"/>
        <dbReference type="ChEBI" id="CHEBI:15377"/>
        <dbReference type="ChEBI" id="CHEBI:29805"/>
        <dbReference type="ChEBI" id="CHEBI:43474"/>
        <dbReference type="ChEBI" id="CHEBI:58033"/>
        <dbReference type="EC" id="3.1.3.18"/>
    </reaction>
</comment>
<evidence type="ECO:0000313" key="6">
    <source>
        <dbReference type="Proteomes" id="UP000516349"/>
    </source>
</evidence>
<dbReference type="Gene3D" id="3.40.50.1000">
    <property type="entry name" value="HAD superfamily/HAD-like"/>
    <property type="match status" value="1"/>
</dbReference>
<comment type="similarity">
    <text evidence="3">Belongs to the HAD-like hydrolase superfamily. CbbY/CbbZ/Gph/YieH family.</text>
</comment>
<dbReference type="NCBIfam" id="TIGR01549">
    <property type="entry name" value="HAD-SF-IA-v1"/>
    <property type="match status" value="1"/>
</dbReference>
<dbReference type="SFLD" id="SFLDS00003">
    <property type="entry name" value="Haloacid_Dehalogenase"/>
    <property type="match status" value="1"/>
</dbReference>
<dbReference type="KEGG" id="ebla:JGUZn3_16940"/>
<dbReference type="InterPro" id="IPR036412">
    <property type="entry name" value="HAD-like_sf"/>
</dbReference>
<dbReference type="SFLD" id="SFLDG01129">
    <property type="entry name" value="C1.5:_HAD__Beta-PGM__Phosphata"/>
    <property type="match status" value="1"/>
</dbReference>
<dbReference type="PANTHER" id="PTHR43434">
    <property type="entry name" value="PHOSPHOGLYCOLATE PHOSPHATASE"/>
    <property type="match status" value="1"/>
</dbReference>
<dbReference type="Pfam" id="PF13419">
    <property type="entry name" value="HAD_2"/>
    <property type="match status" value="1"/>
</dbReference>
<dbReference type="Gene3D" id="1.10.150.240">
    <property type="entry name" value="Putative phosphatase, domain 2"/>
    <property type="match status" value="1"/>
</dbReference>
<dbReference type="Proteomes" id="UP000516349">
    <property type="component" value="Chromosome"/>
</dbReference>
<keyword evidence="5" id="KW-0378">Hydrolase</keyword>
<dbReference type="InterPro" id="IPR050155">
    <property type="entry name" value="HAD-like_hydrolase_sf"/>
</dbReference>
<evidence type="ECO:0000256" key="2">
    <source>
        <dbReference type="ARBA" id="ARBA00004818"/>
    </source>
</evidence>
<evidence type="ECO:0000313" key="5">
    <source>
        <dbReference type="EMBL" id="QNT78912.1"/>
    </source>
</evidence>
<sequence length="232" mass="25757">MLHTTAPLMVFDLDGTLIDSLPDLTVAANHMLESYNLPPLSDTQIRAMIGDGVKVLIRKILSTAKSVSEEELPTPLIEEATRRYMAYYTPHSTDLTHLFPHTHSTLQNLAEKGWAMAVCTNKPVKAAETILQHLGINSFFSTVSGGDSFPHMKPHPEHLLGTIQKISGDIRKTIMVGDHYNDLFAARDAKIAGSIFAQWGYGRKEMEKEATLVAQTITDLPTYGQKILEQRD</sequence>
<accession>A0A7H1NT02</accession>
<organism evidence="5 6">
    <name type="scientific">Entomobacter blattae</name>
    <dbReference type="NCBI Taxonomy" id="2762277"/>
    <lineage>
        <taxon>Bacteria</taxon>
        <taxon>Pseudomonadati</taxon>
        <taxon>Pseudomonadota</taxon>
        <taxon>Alphaproteobacteria</taxon>
        <taxon>Acetobacterales</taxon>
        <taxon>Acetobacteraceae</taxon>
        <taxon>Entomobacter</taxon>
    </lineage>
</organism>
<dbReference type="GO" id="GO:0006281">
    <property type="term" value="P:DNA repair"/>
    <property type="evidence" value="ECO:0007669"/>
    <property type="project" value="TreeGrafter"/>
</dbReference>
<name>A0A7H1NT02_9PROT</name>
<dbReference type="GO" id="GO:0008967">
    <property type="term" value="F:phosphoglycolate phosphatase activity"/>
    <property type="evidence" value="ECO:0007669"/>
    <property type="project" value="UniProtKB-EC"/>
</dbReference>
<protein>
    <recommendedName>
        <fullName evidence="4">phosphoglycolate phosphatase</fullName>
        <ecNumber evidence="4">3.1.3.18</ecNumber>
    </recommendedName>
</protein>
<evidence type="ECO:0000256" key="4">
    <source>
        <dbReference type="ARBA" id="ARBA00013078"/>
    </source>
</evidence>
<evidence type="ECO:0000256" key="1">
    <source>
        <dbReference type="ARBA" id="ARBA00000830"/>
    </source>
</evidence>